<evidence type="ECO:0000256" key="2">
    <source>
        <dbReference type="SAM" id="SignalP"/>
    </source>
</evidence>
<dbReference type="Proteomes" id="UP000585638">
    <property type="component" value="Unassembled WGS sequence"/>
</dbReference>
<dbReference type="AlphaFoldDB" id="A0A7W9NGH7"/>
<dbReference type="EMBL" id="JACHIR010000001">
    <property type="protein sequence ID" value="MBB5891098.1"/>
    <property type="molecule type" value="Genomic_DNA"/>
</dbReference>
<feature type="domain" description="DUF6801" evidence="3">
    <location>
        <begin position="31"/>
        <end position="185"/>
    </location>
</feature>
<evidence type="ECO:0000313" key="5">
    <source>
        <dbReference type="Proteomes" id="UP000585638"/>
    </source>
</evidence>
<feature type="compositionally biased region" description="Pro residues" evidence="1">
    <location>
        <begin position="193"/>
        <end position="215"/>
    </location>
</feature>
<feature type="signal peptide" evidence="2">
    <location>
        <begin position="1"/>
        <end position="21"/>
    </location>
</feature>
<name>A0A7W9NGH7_9PSEU</name>
<comment type="caution">
    <text evidence="4">The sequence shown here is derived from an EMBL/GenBank/DDBJ whole genome shotgun (WGS) entry which is preliminary data.</text>
</comment>
<sequence>MATAAALVLTGLAVGAGVSAAASTPVDKTLTFTCPFPLIGNQTLAVRIRATMSTPDTVGGDLVTTDFSATATVPPTATQGLALVGAKTIEGTAQAGVTLNEAGTPLDITIPGLVIPSTPVPDSGAFDTVASGPVPTATITKAGTTTVTVGGFSTTLTPKKADGSPTGLGTFTSDCTLNPGQDAQLISFQVHDGPPPTTTTTPPPTTTTTTTPPPTTTTTTTTTTKPPTTTTTAPGGITYSYAIKGSSEIERLHATVPIRGGITANLDLGTGRYKADLALNPTSARFSIFGFLPVTTKLAFRPEGQTTGAVTNGALDATSKLTVKMPQISVFGLPISRSAACGTSRPSVVKMTSGPGFDVLKGGTLSGGYALAPLTGCGPFTPFISALATGPGNTIDLTLSARPDH</sequence>
<dbReference type="RefSeq" id="WP_184868591.1">
    <property type="nucleotide sequence ID" value="NZ_BAAAWY010000044.1"/>
</dbReference>
<feature type="compositionally biased region" description="Low complexity" evidence="1">
    <location>
        <begin position="216"/>
        <end position="232"/>
    </location>
</feature>
<gene>
    <name evidence="4" type="ORF">BJ998_002294</name>
</gene>
<proteinExistence type="predicted"/>
<feature type="region of interest" description="Disordered" evidence="1">
    <location>
        <begin position="191"/>
        <end position="233"/>
    </location>
</feature>
<evidence type="ECO:0000259" key="3">
    <source>
        <dbReference type="Pfam" id="PF20611"/>
    </source>
</evidence>
<organism evidence="4 5">
    <name type="scientific">Kutzneria kofuensis</name>
    <dbReference type="NCBI Taxonomy" id="103725"/>
    <lineage>
        <taxon>Bacteria</taxon>
        <taxon>Bacillati</taxon>
        <taxon>Actinomycetota</taxon>
        <taxon>Actinomycetes</taxon>
        <taxon>Pseudonocardiales</taxon>
        <taxon>Pseudonocardiaceae</taxon>
        <taxon>Kutzneria</taxon>
    </lineage>
</organism>
<evidence type="ECO:0000256" key="1">
    <source>
        <dbReference type="SAM" id="MobiDB-lite"/>
    </source>
</evidence>
<reference evidence="4 5" key="1">
    <citation type="submission" date="2020-08" db="EMBL/GenBank/DDBJ databases">
        <title>Sequencing the genomes of 1000 actinobacteria strains.</title>
        <authorList>
            <person name="Klenk H.-P."/>
        </authorList>
    </citation>
    <scope>NUCLEOTIDE SEQUENCE [LARGE SCALE GENOMIC DNA]</scope>
    <source>
        <strain evidence="4 5">DSM 43851</strain>
    </source>
</reference>
<keyword evidence="2" id="KW-0732">Signal</keyword>
<keyword evidence="5" id="KW-1185">Reference proteome</keyword>
<feature type="chain" id="PRO_5039666338" description="DUF6801 domain-containing protein" evidence="2">
    <location>
        <begin position="22"/>
        <end position="405"/>
    </location>
</feature>
<accession>A0A7W9NGH7</accession>
<dbReference type="InterPro" id="IPR046542">
    <property type="entry name" value="DUF6801"/>
</dbReference>
<evidence type="ECO:0000313" key="4">
    <source>
        <dbReference type="EMBL" id="MBB5891098.1"/>
    </source>
</evidence>
<dbReference type="Pfam" id="PF20611">
    <property type="entry name" value="DUF6801"/>
    <property type="match status" value="1"/>
</dbReference>
<protein>
    <recommendedName>
        <fullName evidence="3">DUF6801 domain-containing protein</fullName>
    </recommendedName>
</protein>